<keyword evidence="2" id="KW-1185">Reference proteome</keyword>
<dbReference type="RefSeq" id="WP_310277434.1">
    <property type="nucleotide sequence ID" value="NZ_JAVDXW010000001.1"/>
</dbReference>
<organism evidence="1 2">
    <name type="scientific">Haloactinomyces albus</name>
    <dbReference type="NCBI Taxonomy" id="1352928"/>
    <lineage>
        <taxon>Bacteria</taxon>
        <taxon>Bacillati</taxon>
        <taxon>Actinomycetota</taxon>
        <taxon>Actinomycetes</taxon>
        <taxon>Actinopolysporales</taxon>
        <taxon>Actinopolysporaceae</taxon>
        <taxon>Haloactinomyces</taxon>
    </lineage>
</organism>
<evidence type="ECO:0000313" key="1">
    <source>
        <dbReference type="EMBL" id="MDR7304152.1"/>
    </source>
</evidence>
<evidence type="ECO:0000313" key="2">
    <source>
        <dbReference type="Proteomes" id="UP001180845"/>
    </source>
</evidence>
<reference evidence="1" key="1">
    <citation type="submission" date="2023-07" db="EMBL/GenBank/DDBJ databases">
        <title>Sequencing the genomes of 1000 actinobacteria strains.</title>
        <authorList>
            <person name="Klenk H.-P."/>
        </authorList>
    </citation>
    <scope>NUCLEOTIDE SEQUENCE</scope>
    <source>
        <strain evidence="1">DSM 45977</strain>
    </source>
</reference>
<name>A0AAE4CQI1_9ACTN</name>
<proteinExistence type="predicted"/>
<gene>
    <name evidence="1" type="ORF">JOF55_004333</name>
</gene>
<sequence length="369" mass="39883">MDIERVASRFPLAPRTRPAGKRLSERVDDLAATARNLETDTRPGTLAAASRVHNQAALIASDAGLHARAHRLCWDQAELYRKVLPLDTSTARLALEPIVNLARLLIRSGDGAAASRLLDTLYEAVSSAASVVIDGRELRLDHLTATDADQQEIARWVWNVRLADGVRALAAAGQWNRAATQAQRCGGVGRRLLDGRQAIVLARLVSGHSEAALDMVQRSASSEPWEQAVQSCLDLLCRLAGGMPTRNESEEVLYRYHGMPDQLGLIVFHTRLGLTAVDLADAAGNAESDRLVTRLADRATAAADGYAAREILFGHRNRLPSRQTTALESVVQASGLDAGTIPDTLMTEIITALETSRHTMTQILGTRGT</sequence>
<dbReference type="EMBL" id="JAVDXW010000001">
    <property type="protein sequence ID" value="MDR7304152.1"/>
    <property type="molecule type" value="Genomic_DNA"/>
</dbReference>
<protein>
    <submittedName>
        <fullName evidence="1">Uncharacterized protein</fullName>
    </submittedName>
</protein>
<accession>A0AAE4CQI1</accession>
<dbReference type="AlphaFoldDB" id="A0AAE4CQI1"/>
<comment type="caution">
    <text evidence="1">The sequence shown here is derived from an EMBL/GenBank/DDBJ whole genome shotgun (WGS) entry which is preliminary data.</text>
</comment>
<dbReference type="Proteomes" id="UP001180845">
    <property type="component" value="Unassembled WGS sequence"/>
</dbReference>